<dbReference type="Proteomes" id="UP001595685">
    <property type="component" value="Unassembled WGS sequence"/>
</dbReference>
<feature type="compositionally biased region" description="Pro residues" evidence="1">
    <location>
        <begin position="41"/>
        <end position="50"/>
    </location>
</feature>
<dbReference type="RefSeq" id="WP_340292588.1">
    <property type="nucleotide sequence ID" value="NZ_JBBEOI010000077.1"/>
</dbReference>
<evidence type="ECO:0000313" key="3">
    <source>
        <dbReference type="Proteomes" id="UP001595685"/>
    </source>
</evidence>
<proteinExistence type="predicted"/>
<dbReference type="InterPro" id="IPR021373">
    <property type="entry name" value="DUF2993"/>
</dbReference>
<protein>
    <submittedName>
        <fullName evidence="2">LmeA family phospholipid-binding protein</fullName>
    </submittedName>
</protein>
<comment type="caution">
    <text evidence="2">The sequence shown here is derived from an EMBL/GenBank/DDBJ whole genome shotgun (WGS) entry which is preliminary data.</text>
</comment>
<organism evidence="2 3">
    <name type="scientific">Aquipuribacter hungaricus</name>
    <dbReference type="NCBI Taxonomy" id="545624"/>
    <lineage>
        <taxon>Bacteria</taxon>
        <taxon>Bacillati</taxon>
        <taxon>Actinomycetota</taxon>
        <taxon>Actinomycetes</taxon>
        <taxon>Micrococcales</taxon>
        <taxon>Intrasporangiaceae</taxon>
        <taxon>Aquipuribacter</taxon>
    </lineage>
</organism>
<accession>A0ABV7WJB3</accession>
<dbReference type="EMBL" id="JBHRWW010000005">
    <property type="protein sequence ID" value="MFC3688636.1"/>
    <property type="molecule type" value="Genomic_DNA"/>
</dbReference>
<keyword evidence="3" id="KW-1185">Reference proteome</keyword>
<feature type="region of interest" description="Disordered" evidence="1">
    <location>
        <begin position="39"/>
        <end position="58"/>
    </location>
</feature>
<name>A0ABV7WJB3_9MICO</name>
<gene>
    <name evidence="2" type="ORF">ACFOLH_09815</name>
</gene>
<reference evidence="3" key="1">
    <citation type="journal article" date="2019" name="Int. J. Syst. Evol. Microbiol.">
        <title>The Global Catalogue of Microorganisms (GCM) 10K type strain sequencing project: providing services to taxonomists for standard genome sequencing and annotation.</title>
        <authorList>
            <consortium name="The Broad Institute Genomics Platform"/>
            <consortium name="The Broad Institute Genome Sequencing Center for Infectious Disease"/>
            <person name="Wu L."/>
            <person name="Ma J."/>
        </authorList>
    </citation>
    <scope>NUCLEOTIDE SEQUENCE [LARGE SCALE GENOMIC DNA]</scope>
    <source>
        <strain evidence="3">NCAIM B.02333</strain>
    </source>
</reference>
<evidence type="ECO:0000313" key="2">
    <source>
        <dbReference type="EMBL" id="MFC3688636.1"/>
    </source>
</evidence>
<dbReference type="Pfam" id="PF11209">
    <property type="entry name" value="LmeA"/>
    <property type="match status" value="1"/>
</dbReference>
<sequence>MTSQRARDRWAGAALGALAVLGLLVAVVVVAVLALTDPAPSAAPPSPASPRPAEAPGTLAEGQTWLGDVALDAGSLLTPDADLRDVQAEGTDVLTGADGIRAGSLDVEATVPFEVVAAQIGPGTTITAAEDGQATVTRDVRALGRALEVQATGTVEVVRGRLVVEPRSVDVEGLSFLSSTLAAAARELVTIEQDVEGLPPGLVLREVTVTDDGFRARLDGEDVLVAP</sequence>
<evidence type="ECO:0000256" key="1">
    <source>
        <dbReference type="SAM" id="MobiDB-lite"/>
    </source>
</evidence>